<dbReference type="OrthoDB" id="4697721at2"/>
<evidence type="ECO:0000313" key="2">
    <source>
        <dbReference type="Proteomes" id="UP000320513"/>
    </source>
</evidence>
<organism evidence="1 2">
    <name type="scientific">Mycobacterium helveticum</name>
    <dbReference type="NCBI Taxonomy" id="2592811"/>
    <lineage>
        <taxon>Bacteria</taxon>
        <taxon>Bacillati</taxon>
        <taxon>Actinomycetota</taxon>
        <taxon>Actinomycetes</taxon>
        <taxon>Mycobacteriales</taxon>
        <taxon>Mycobacteriaceae</taxon>
        <taxon>Mycobacterium</taxon>
    </lineage>
</organism>
<sequence length="203" mass="22139">MTGVGMPAWPATMAAFVLELAGIVPPLDPRVRNELAQDEESVELAQRLAEEPSLQDIVFSDADHPSLHTPTVLSFTAESWAQARSGLGIVERGQGERIAAIWHTAVPLVNGDYLLTPDPGHPEAVSFYRATRNDDEGAIDFRVGTASRGPYEVVWEDNDDRCHLRRFFNGLLQCKVVGCSEVCHRGIEVDPITGAQSFPCGCP</sequence>
<gene>
    <name evidence="1" type="ORF">FPZ47_26385</name>
</gene>
<protein>
    <submittedName>
        <fullName evidence="1">Uncharacterized protein</fullName>
    </submittedName>
</protein>
<dbReference type="EMBL" id="VMQU01000210">
    <property type="protein sequence ID" value="TVS77723.1"/>
    <property type="molecule type" value="Genomic_DNA"/>
</dbReference>
<proteinExistence type="predicted"/>
<dbReference type="RefSeq" id="WP_087139652.1">
    <property type="nucleotide sequence ID" value="NZ_VMQU01000210.1"/>
</dbReference>
<evidence type="ECO:0000313" key="1">
    <source>
        <dbReference type="EMBL" id="TVS77723.1"/>
    </source>
</evidence>
<accession>A0A557WWU6</accession>
<keyword evidence="2" id="KW-1185">Reference proteome</keyword>
<comment type="caution">
    <text evidence="1">The sequence shown here is derived from an EMBL/GenBank/DDBJ whole genome shotgun (WGS) entry which is preliminary data.</text>
</comment>
<name>A0A557WWU6_9MYCO</name>
<dbReference type="GeneID" id="77303810"/>
<dbReference type="AlphaFoldDB" id="A0A557WWU6"/>
<reference evidence="1 2" key="1">
    <citation type="submission" date="2019-07" db="EMBL/GenBank/DDBJ databases">
        <title>New Mycobacterium species.</title>
        <authorList>
            <person name="Tortoli E."/>
            <person name="Ghielmetti G."/>
            <person name="Friedel U."/>
            <person name="Trovato A."/>
        </authorList>
    </citation>
    <scope>NUCLEOTIDE SEQUENCE [LARGE SCALE GENOMIC DNA]</scope>
    <source>
        <strain evidence="1 2">16-83</strain>
    </source>
</reference>
<dbReference type="Proteomes" id="UP000320513">
    <property type="component" value="Unassembled WGS sequence"/>
</dbReference>